<dbReference type="GO" id="GO:0000976">
    <property type="term" value="F:transcription cis-regulatory region binding"/>
    <property type="evidence" value="ECO:0007669"/>
    <property type="project" value="TreeGrafter"/>
</dbReference>
<evidence type="ECO:0000256" key="3">
    <source>
        <dbReference type="ARBA" id="ARBA00023125"/>
    </source>
</evidence>
<dbReference type="InterPro" id="IPR036388">
    <property type="entry name" value="WH-like_DNA-bd_sf"/>
</dbReference>
<keyword evidence="3" id="KW-0238">DNA-binding</keyword>
<evidence type="ECO:0000256" key="1">
    <source>
        <dbReference type="ARBA" id="ARBA00009437"/>
    </source>
</evidence>
<accession>A0AAU7X260</accession>
<dbReference type="PANTHER" id="PTHR30126:SF98">
    <property type="entry name" value="HTH-TYPE TRANSCRIPTIONAL ACTIVATOR BAUR"/>
    <property type="match status" value="1"/>
</dbReference>
<dbReference type="AlphaFoldDB" id="A0AAU7X260"/>
<dbReference type="CDD" id="cd05466">
    <property type="entry name" value="PBP2_LTTR_substrate"/>
    <property type="match status" value="1"/>
</dbReference>
<protein>
    <submittedName>
        <fullName evidence="6">LysR family transcriptional regulator</fullName>
    </submittedName>
</protein>
<dbReference type="InterPro" id="IPR036390">
    <property type="entry name" value="WH_DNA-bd_sf"/>
</dbReference>
<comment type="similarity">
    <text evidence="1">Belongs to the LysR transcriptional regulatory family.</text>
</comment>
<dbReference type="Pfam" id="PF03466">
    <property type="entry name" value="LysR_substrate"/>
    <property type="match status" value="1"/>
</dbReference>
<dbReference type="EMBL" id="CP158490">
    <property type="protein sequence ID" value="XBY26953.1"/>
    <property type="molecule type" value="Genomic_DNA"/>
</dbReference>
<dbReference type="InterPro" id="IPR005119">
    <property type="entry name" value="LysR_subst-bd"/>
</dbReference>
<dbReference type="SUPFAM" id="SSF53850">
    <property type="entry name" value="Periplasmic binding protein-like II"/>
    <property type="match status" value="1"/>
</dbReference>
<gene>
    <name evidence="6" type="ORF">ABCR88_14330</name>
</gene>
<dbReference type="RefSeq" id="WP_236188238.1">
    <property type="nucleotide sequence ID" value="NZ_CP158490.1"/>
</dbReference>
<reference evidence="6" key="1">
    <citation type="submission" date="2024-06" db="EMBL/GenBank/DDBJ databases">
        <authorList>
            <person name="Wu L."/>
        </authorList>
    </citation>
    <scope>NUCLEOTIDE SEQUENCE</scope>
    <source>
        <strain evidence="6">W17</strain>
    </source>
</reference>
<dbReference type="Gene3D" id="3.40.190.290">
    <property type="match status" value="1"/>
</dbReference>
<evidence type="ECO:0000259" key="5">
    <source>
        <dbReference type="PROSITE" id="PS50931"/>
    </source>
</evidence>
<keyword evidence="2" id="KW-0805">Transcription regulation</keyword>
<dbReference type="InterPro" id="IPR000847">
    <property type="entry name" value="LysR_HTH_N"/>
</dbReference>
<dbReference type="SUPFAM" id="SSF46785">
    <property type="entry name" value="Winged helix' DNA-binding domain"/>
    <property type="match status" value="1"/>
</dbReference>
<dbReference type="PANTHER" id="PTHR30126">
    <property type="entry name" value="HTH-TYPE TRANSCRIPTIONAL REGULATOR"/>
    <property type="match status" value="1"/>
</dbReference>
<dbReference type="PROSITE" id="PS50931">
    <property type="entry name" value="HTH_LYSR"/>
    <property type="match status" value="1"/>
</dbReference>
<evidence type="ECO:0000313" key="6">
    <source>
        <dbReference type="EMBL" id="XBY26953.1"/>
    </source>
</evidence>
<dbReference type="Gene3D" id="1.10.10.10">
    <property type="entry name" value="Winged helix-like DNA-binding domain superfamily/Winged helix DNA-binding domain"/>
    <property type="match status" value="1"/>
</dbReference>
<name>A0AAU7X260_9PSED</name>
<evidence type="ECO:0000256" key="2">
    <source>
        <dbReference type="ARBA" id="ARBA00023015"/>
    </source>
</evidence>
<dbReference type="Pfam" id="PF00126">
    <property type="entry name" value="HTH_1"/>
    <property type="match status" value="1"/>
</dbReference>
<feature type="domain" description="HTH lysR-type" evidence="5">
    <location>
        <begin position="12"/>
        <end position="69"/>
    </location>
</feature>
<sequence>MNTASVPPLHDIDLKHWRLFKAVVECGGLSAAEEATGMGISAISRQLSDLESRFGSQLCHRGRSGFQLTEEGQVAYTAVLRLLDSIDEFRDTLASSKAEVKGDLSLWLIDHCAFTPSNPIATALQHFRRDYPLVNLSIGVAPPDAVERAVAEKKAGVGVTICKSDLPSLSYQVIGSEASALYCGRHHEAFGKDEEQARRIIEQKAHYVRRGYLVQDAAPTNFLQKNSALAHHVEGTVQLLLSGGFVGIVPDHIAQPWVERDALFRIPLPEFIVERPVFVVAREPQGSSRIASLMLDAIIRSFQEAAARSPLGPIEEYPRPDKAF</sequence>
<proteinExistence type="inferred from homology"/>
<organism evidence="6">
    <name type="scientific">Pseudomonas sp. W17</name>
    <dbReference type="NCBI Taxonomy" id="3144407"/>
    <lineage>
        <taxon>Bacteria</taxon>
        <taxon>Pseudomonadati</taxon>
        <taxon>Pseudomonadota</taxon>
        <taxon>Gammaproteobacteria</taxon>
        <taxon>Pseudomonadales</taxon>
        <taxon>Pseudomonadaceae</taxon>
        <taxon>Pseudomonas</taxon>
    </lineage>
</organism>
<keyword evidence="4" id="KW-0804">Transcription</keyword>
<evidence type="ECO:0000256" key="4">
    <source>
        <dbReference type="ARBA" id="ARBA00023163"/>
    </source>
</evidence>
<dbReference type="GO" id="GO:0003700">
    <property type="term" value="F:DNA-binding transcription factor activity"/>
    <property type="evidence" value="ECO:0007669"/>
    <property type="project" value="InterPro"/>
</dbReference>